<dbReference type="AlphaFoldDB" id="A0A7R8XB90"/>
<protein>
    <submittedName>
        <fullName evidence="1">Uncharacterized protein</fullName>
    </submittedName>
</protein>
<accession>A0A7R8XB90</accession>
<organism evidence="1">
    <name type="scientific">Darwinula stevensoni</name>
    <dbReference type="NCBI Taxonomy" id="69355"/>
    <lineage>
        <taxon>Eukaryota</taxon>
        <taxon>Metazoa</taxon>
        <taxon>Ecdysozoa</taxon>
        <taxon>Arthropoda</taxon>
        <taxon>Crustacea</taxon>
        <taxon>Oligostraca</taxon>
        <taxon>Ostracoda</taxon>
        <taxon>Podocopa</taxon>
        <taxon>Podocopida</taxon>
        <taxon>Darwinulocopina</taxon>
        <taxon>Darwinuloidea</taxon>
        <taxon>Darwinulidae</taxon>
        <taxon>Darwinula</taxon>
    </lineage>
</organism>
<feature type="non-terminal residue" evidence="1">
    <location>
        <position position="1"/>
    </location>
</feature>
<sequence length="90" mass="10047">MCEVRAVDGLSRVSATTNTAPMLIHPGGKEFPVLNFFCRPKPLCSGRCSGPQSRMEVRFVHEFRPHADLSAEDEPLLRRGAWKVLRVALV</sequence>
<dbReference type="OrthoDB" id="446723at2759"/>
<dbReference type="Proteomes" id="UP000677054">
    <property type="component" value="Unassembled WGS sequence"/>
</dbReference>
<reference evidence="1" key="1">
    <citation type="submission" date="2020-11" db="EMBL/GenBank/DDBJ databases">
        <authorList>
            <person name="Tran Van P."/>
        </authorList>
    </citation>
    <scope>NUCLEOTIDE SEQUENCE</scope>
</reference>
<dbReference type="EMBL" id="LR900189">
    <property type="protein sequence ID" value="CAD7244624.1"/>
    <property type="molecule type" value="Genomic_DNA"/>
</dbReference>
<proteinExistence type="predicted"/>
<evidence type="ECO:0000313" key="1">
    <source>
        <dbReference type="EMBL" id="CAD7244624.1"/>
    </source>
</evidence>
<evidence type="ECO:0000313" key="2">
    <source>
        <dbReference type="Proteomes" id="UP000677054"/>
    </source>
</evidence>
<name>A0A7R8XB90_9CRUS</name>
<dbReference type="EMBL" id="CAJPEV010000672">
    <property type="protein sequence ID" value="CAG0887490.1"/>
    <property type="molecule type" value="Genomic_DNA"/>
</dbReference>
<keyword evidence="2" id="KW-1185">Reference proteome</keyword>
<gene>
    <name evidence="1" type="ORF">DSTB1V02_LOCUS4515</name>
</gene>